<organism evidence="2 3">
    <name type="scientific">Microscilla marina ATCC 23134</name>
    <dbReference type="NCBI Taxonomy" id="313606"/>
    <lineage>
        <taxon>Bacteria</taxon>
        <taxon>Pseudomonadati</taxon>
        <taxon>Bacteroidota</taxon>
        <taxon>Cytophagia</taxon>
        <taxon>Cytophagales</taxon>
        <taxon>Microscillaceae</taxon>
        <taxon>Microscilla</taxon>
    </lineage>
</organism>
<feature type="region of interest" description="Disordered" evidence="1">
    <location>
        <begin position="58"/>
        <end position="81"/>
    </location>
</feature>
<dbReference type="Proteomes" id="UP000004095">
    <property type="component" value="Unassembled WGS sequence"/>
</dbReference>
<evidence type="ECO:0000313" key="3">
    <source>
        <dbReference type="Proteomes" id="UP000004095"/>
    </source>
</evidence>
<comment type="caution">
    <text evidence="2">The sequence shown here is derived from an EMBL/GenBank/DDBJ whole genome shotgun (WGS) entry which is preliminary data.</text>
</comment>
<keyword evidence="3" id="KW-1185">Reference proteome</keyword>
<proteinExistence type="predicted"/>
<reference evidence="2 3" key="1">
    <citation type="submission" date="2007-01" db="EMBL/GenBank/DDBJ databases">
        <authorList>
            <person name="Haygood M."/>
            <person name="Podell S."/>
            <person name="Anderson C."/>
            <person name="Hopkinson B."/>
            <person name="Roe K."/>
            <person name="Barbeau K."/>
            <person name="Gaasterland T."/>
            <person name="Ferriera S."/>
            <person name="Johnson J."/>
            <person name="Kravitz S."/>
            <person name="Beeson K."/>
            <person name="Sutton G."/>
            <person name="Rogers Y.-H."/>
            <person name="Friedman R."/>
            <person name="Frazier M."/>
            <person name="Venter J.C."/>
        </authorList>
    </citation>
    <scope>NUCLEOTIDE SEQUENCE [LARGE SCALE GENOMIC DNA]</scope>
    <source>
        <strain evidence="2 3">ATCC 23134</strain>
    </source>
</reference>
<protein>
    <submittedName>
        <fullName evidence="2">Uncharacterized protein</fullName>
    </submittedName>
</protein>
<evidence type="ECO:0000256" key="1">
    <source>
        <dbReference type="SAM" id="MobiDB-lite"/>
    </source>
</evidence>
<feature type="compositionally biased region" description="Basic and acidic residues" evidence="1">
    <location>
        <begin position="62"/>
        <end position="75"/>
    </location>
</feature>
<accession>A1ZNH4</accession>
<name>A1ZNH4_MICM2</name>
<dbReference type="EMBL" id="AAWS01000018">
    <property type="protein sequence ID" value="EAY28085.1"/>
    <property type="molecule type" value="Genomic_DNA"/>
</dbReference>
<gene>
    <name evidence="2" type="ORF">M23134_02195</name>
</gene>
<dbReference type="AlphaFoldDB" id="A1ZNH4"/>
<dbReference type="RefSeq" id="WP_004156011.1">
    <property type="nucleotide sequence ID" value="NZ_AAWS01000018.1"/>
</dbReference>
<evidence type="ECO:0000313" key="2">
    <source>
        <dbReference type="EMBL" id="EAY28085.1"/>
    </source>
</evidence>
<sequence>MKQVYIGDYHKRQLRKASAQTGVVDTSVATDTLDDDRNKRIVNHARFFSPAHLATGAHNKKQVTEARPTRIREITRTTVRK</sequence>